<feature type="transmembrane region" description="Helical" evidence="1">
    <location>
        <begin position="73"/>
        <end position="95"/>
    </location>
</feature>
<sequence>MYQNKLPADPSSLILGIVALCMAIILGCCGFSIIGLILSIIGLISANKSLREYQLNPNAYLPNSRQNVSTAKVLNIIALVLNGIITFIFLGYLIVYGTFMFSSIREELNKSKTDTISYENDEYEWDQQVEEDTIYNYQDSLNQE</sequence>
<feature type="transmembrane region" description="Helical" evidence="1">
    <location>
        <begin position="12"/>
        <end position="45"/>
    </location>
</feature>
<keyword evidence="1" id="KW-0812">Transmembrane</keyword>
<protein>
    <recommendedName>
        <fullName evidence="4">DUF4190 domain-containing protein</fullName>
    </recommendedName>
</protein>
<accession>A0A5M6CFT4</accession>
<gene>
    <name evidence="2" type="ORF">F0460_10340</name>
</gene>
<dbReference type="AlphaFoldDB" id="A0A5M6CFT4"/>
<dbReference type="NCBIfam" id="NF040945">
    <property type="entry name" value="CCC_membrane"/>
    <property type="match status" value="1"/>
</dbReference>
<organism evidence="2 3">
    <name type="scientific">Paenimyroides baculatum</name>
    <dbReference type="NCBI Taxonomy" id="2608000"/>
    <lineage>
        <taxon>Bacteria</taxon>
        <taxon>Pseudomonadati</taxon>
        <taxon>Bacteroidota</taxon>
        <taxon>Flavobacteriia</taxon>
        <taxon>Flavobacteriales</taxon>
        <taxon>Flavobacteriaceae</taxon>
        <taxon>Paenimyroides</taxon>
    </lineage>
</organism>
<keyword evidence="3" id="KW-1185">Reference proteome</keyword>
<dbReference type="EMBL" id="VWSG01000007">
    <property type="protein sequence ID" value="KAA5534068.1"/>
    <property type="molecule type" value="Genomic_DNA"/>
</dbReference>
<evidence type="ECO:0000313" key="3">
    <source>
        <dbReference type="Proteomes" id="UP000325141"/>
    </source>
</evidence>
<evidence type="ECO:0008006" key="4">
    <source>
        <dbReference type="Google" id="ProtNLM"/>
    </source>
</evidence>
<dbReference type="PROSITE" id="PS51257">
    <property type="entry name" value="PROKAR_LIPOPROTEIN"/>
    <property type="match status" value="1"/>
</dbReference>
<dbReference type="RefSeq" id="WP_150012921.1">
    <property type="nucleotide sequence ID" value="NZ_VWSG01000007.1"/>
</dbReference>
<name>A0A5M6CFT4_9FLAO</name>
<reference evidence="2 3" key="1">
    <citation type="submission" date="2019-09" db="EMBL/GenBank/DDBJ databases">
        <title>Genome sequence and assembly of Flavobacterium sp.</title>
        <authorList>
            <person name="Chhetri G."/>
        </authorList>
    </citation>
    <scope>NUCLEOTIDE SEQUENCE [LARGE SCALE GENOMIC DNA]</scope>
    <source>
        <strain evidence="2 3">SNL9</strain>
    </source>
</reference>
<evidence type="ECO:0000313" key="2">
    <source>
        <dbReference type="EMBL" id="KAA5534068.1"/>
    </source>
</evidence>
<evidence type="ECO:0000256" key="1">
    <source>
        <dbReference type="SAM" id="Phobius"/>
    </source>
</evidence>
<comment type="caution">
    <text evidence="2">The sequence shown here is derived from an EMBL/GenBank/DDBJ whole genome shotgun (WGS) entry which is preliminary data.</text>
</comment>
<proteinExistence type="predicted"/>
<dbReference type="Proteomes" id="UP000325141">
    <property type="component" value="Unassembled WGS sequence"/>
</dbReference>
<keyword evidence="1" id="KW-1133">Transmembrane helix</keyword>
<keyword evidence="1" id="KW-0472">Membrane</keyword>